<reference evidence="1 2" key="1">
    <citation type="journal article" date="2015" name="Stand. Genomic Sci.">
        <title>Genomic information of the arsenic-resistant bacterium Lysobacter arseniciresistens type strain ZS79(T) and comparison of Lysobacter draft genomes.</title>
        <authorList>
            <person name="Liu L."/>
            <person name="Zhang S."/>
            <person name="Luo M."/>
            <person name="Wang G."/>
        </authorList>
    </citation>
    <scope>NUCLEOTIDE SEQUENCE [LARGE SCALE GENOMIC DNA]</scope>
    <source>
        <strain evidence="1 2">ZS79</strain>
    </source>
</reference>
<comment type="caution">
    <text evidence="1">The sequence shown here is derived from an EMBL/GenBank/DDBJ whole genome shotgun (WGS) entry which is preliminary data.</text>
</comment>
<evidence type="ECO:0000313" key="2">
    <source>
        <dbReference type="Proteomes" id="UP000029989"/>
    </source>
</evidence>
<evidence type="ECO:0000313" key="1">
    <source>
        <dbReference type="EMBL" id="KGM56500.1"/>
    </source>
</evidence>
<name>A0A0A0F1R9_9GAMM</name>
<proteinExistence type="predicted"/>
<dbReference type="AlphaFoldDB" id="A0A0A0F1R9"/>
<protein>
    <submittedName>
        <fullName evidence="1">Uncharacterized protein</fullName>
    </submittedName>
</protein>
<accession>A0A0A0F1R9</accession>
<dbReference type="Proteomes" id="UP000029989">
    <property type="component" value="Unassembled WGS sequence"/>
</dbReference>
<gene>
    <name evidence="1" type="ORF">N799_03535</name>
</gene>
<organism evidence="1 2">
    <name type="scientific">Lysobacter arseniciresistens ZS79</name>
    <dbReference type="NCBI Taxonomy" id="913325"/>
    <lineage>
        <taxon>Bacteria</taxon>
        <taxon>Pseudomonadati</taxon>
        <taxon>Pseudomonadota</taxon>
        <taxon>Gammaproteobacteria</taxon>
        <taxon>Lysobacterales</taxon>
        <taxon>Lysobacteraceae</taxon>
        <taxon>Novilysobacter</taxon>
    </lineage>
</organism>
<sequence length="85" mass="9722">MDRWLLRNPSASERETVDEFERLIEEARARGALVSNHLSNTARDISWPVGSHQQLDAIEARINELGASVLREPHAASGRHWHVDW</sequence>
<dbReference type="EMBL" id="AVPT01000012">
    <property type="protein sequence ID" value="KGM56500.1"/>
    <property type="molecule type" value="Genomic_DNA"/>
</dbReference>
<keyword evidence="2" id="KW-1185">Reference proteome</keyword>